<dbReference type="AlphaFoldDB" id="A0A1B3B9K4"/>
<dbReference type="PROSITE" id="PS51257">
    <property type="entry name" value="PROKAR_LIPOPROTEIN"/>
    <property type="match status" value="1"/>
</dbReference>
<evidence type="ECO:0008006" key="3">
    <source>
        <dbReference type="Google" id="ProtNLM"/>
    </source>
</evidence>
<sequence>MKTVITLLLTFTIVGCGTSQVKEPEPLSKEWLDARYSLGIIFKEQPGVGLEVLLISKYSNSYHSGLKTGWVLENMDGVSLADNGSKALNQRLQDSSKSHEILFNANTGEENLGIYLTRQKFGSIKKEKGSWVMVE</sequence>
<organism evidence="1 2">
    <name type="scientific">Kangiella sediminilitoris</name>
    <dbReference type="NCBI Taxonomy" id="1144748"/>
    <lineage>
        <taxon>Bacteria</taxon>
        <taxon>Pseudomonadati</taxon>
        <taxon>Pseudomonadota</taxon>
        <taxon>Gammaproteobacteria</taxon>
        <taxon>Kangiellales</taxon>
        <taxon>Kangiellaceae</taxon>
        <taxon>Kangiella</taxon>
    </lineage>
</organism>
<evidence type="ECO:0000313" key="1">
    <source>
        <dbReference type="EMBL" id="AOE49479.1"/>
    </source>
</evidence>
<gene>
    <name evidence="1" type="ORF">KS2013_755</name>
</gene>
<name>A0A1B3B9K4_9GAMM</name>
<evidence type="ECO:0000313" key="2">
    <source>
        <dbReference type="Proteomes" id="UP000094147"/>
    </source>
</evidence>
<proteinExistence type="predicted"/>
<dbReference type="OrthoDB" id="9869514at2"/>
<dbReference type="EMBL" id="CP012418">
    <property type="protein sequence ID" value="AOE49479.1"/>
    <property type="molecule type" value="Genomic_DNA"/>
</dbReference>
<dbReference type="KEGG" id="ksd:KS2013_755"/>
<accession>A0A1B3B9K4</accession>
<protein>
    <recommendedName>
        <fullName evidence="3">Lipoprotein</fullName>
    </recommendedName>
</protein>
<dbReference type="Proteomes" id="UP000094147">
    <property type="component" value="Chromosome"/>
</dbReference>
<dbReference type="STRING" id="1144748.KS2013_755"/>
<reference evidence="2" key="1">
    <citation type="submission" date="2015-08" db="EMBL/GenBank/DDBJ databases">
        <authorList>
            <person name="Kim K.M."/>
        </authorList>
    </citation>
    <scope>NUCLEOTIDE SEQUENCE [LARGE SCALE GENOMIC DNA]</scope>
    <source>
        <strain evidence="2">KCTC 23892</strain>
    </source>
</reference>
<keyword evidence="2" id="KW-1185">Reference proteome</keyword>
<dbReference type="RefSeq" id="WP_068989981.1">
    <property type="nucleotide sequence ID" value="NZ_CP012418.1"/>
</dbReference>